<dbReference type="Pfam" id="PF06863">
    <property type="entry name" value="DUF1254"/>
    <property type="match status" value="1"/>
</dbReference>
<dbReference type="Gene3D" id="2.60.120.600">
    <property type="entry name" value="Domain of unknown function DUF1214, C-terminal domain"/>
    <property type="match status" value="1"/>
</dbReference>
<dbReference type="EMBL" id="JBHSDL010000014">
    <property type="protein sequence ID" value="MFC4375713.1"/>
    <property type="molecule type" value="Genomic_DNA"/>
</dbReference>
<sequence length="471" mass="51025">MDPGARALTRRSLLGLGAAATLATALPGCGGEPAPGTTRTTEQRDALALAVDAYIFGYPAIMFDMMRAASGPTNTIDHSPLPDPLDRGAARLSHDTLYSQAWLNLTDAPLVLQIPGMEPDRYWLFQLIDGWGNTVHDLSATIPRTTLGAEGPPYTYVLTAPNWSGSVPADTTRLHMPSVVCTVLGRIQVDGSSDVARVNGIQQQVKLIPLPDWTRGERDSTVSRVHPIDRGSEPPVKRIATMDGRTYLNRLCRVMLANPPAPADAPLMDELAAIGVQPGGTVDAQSTAVLDEAVRQAQRRIADWQDPTARHVHGWEIPVDQGAYGTEYLRRAATTVHSPGLAPIRDILYANRQAPAADDDGRRHRYRIRFAPGQWPPVEAFASLTAYDPHGFLVPNPRDIYAVGHRPPPVPAADGSVELAVQQEDPGPAVPQANWLPIPDAGEFSLTLRLYAPRETAIDGTWEPPPMTRVD</sequence>
<feature type="domain" description="DUF1254" evidence="2">
    <location>
        <begin position="74"/>
        <end position="209"/>
    </location>
</feature>
<dbReference type="Gene3D" id="2.60.40.1610">
    <property type="entry name" value="Domain of unknown function DUF1254"/>
    <property type="match status" value="1"/>
</dbReference>
<evidence type="ECO:0000313" key="4">
    <source>
        <dbReference type="Proteomes" id="UP001595844"/>
    </source>
</evidence>
<name>A0ABV8VK25_9NOCA</name>
<dbReference type="PROSITE" id="PS51318">
    <property type="entry name" value="TAT"/>
    <property type="match status" value="1"/>
</dbReference>
<feature type="domain" description="DUF1214" evidence="1">
    <location>
        <begin position="363"/>
        <end position="454"/>
    </location>
</feature>
<dbReference type="Proteomes" id="UP001595844">
    <property type="component" value="Unassembled WGS sequence"/>
</dbReference>
<dbReference type="PANTHER" id="PTHR36509">
    <property type="entry name" value="BLL3101 PROTEIN"/>
    <property type="match status" value="1"/>
</dbReference>
<evidence type="ECO:0000313" key="3">
    <source>
        <dbReference type="EMBL" id="MFC4375713.1"/>
    </source>
</evidence>
<dbReference type="InterPro" id="IPR037049">
    <property type="entry name" value="DUF1214_C_sf"/>
</dbReference>
<organism evidence="3 4">
    <name type="scientific">Nocardia halotolerans</name>
    <dbReference type="NCBI Taxonomy" id="1755878"/>
    <lineage>
        <taxon>Bacteria</taxon>
        <taxon>Bacillati</taxon>
        <taxon>Actinomycetota</taxon>
        <taxon>Actinomycetes</taxon>
        <taxon>Mycobacteriales</taxon>
        <taxon>Nocardiaceae</taxon>
        <taxon>Nocardia</taxon>
    </lineage>
</organism>
<dbReference type="Pfam" id="PF06742">
    <property type="entry name" value="DUF1214"/>
    <property type="match status" value="1"/>
</dbReference>
<keyword evidence="4" id="KW-1185">Reference proteome</keyword>
<evidence type="ECO:0000259" key="1">
    <source>
        <dbReference type="Pfam" id="PF06742"/>
    </source>
</evidence>
<gene>
    <name evidence="3" type="ORF">ACFO5K_16555</name>
</gene>
<dbReference type="InterPro" id="IPR006311">
    <property type="entry name" value="TAT_signal"/>
</dbReference>
<dbReference type="InterPro" id="IPR037050">
    <property type="entry name" value="DUF1254_sf"/>
</dbReference>
<protein>
    <submittedName>
        <fullName evidence="3">DUF1254 domain-containing protein</fullName>
    </submittedName>
</protein>
<dbReference type="PANTHER" id="PTHR36509:SF2">
    <property type="entry name" value="BLL3101 PROTEIN"/>
    <property type="match status" value="1"/>
</dbReference>
<reference evidence="4" key="1">
    <citation type="journal article" date="2019" name="Int. J. Syst. Evol. Microbiol.">
        <title>The Global Catalogue of Microorganisms (GCM) 10K type strain sequencing project: providing services to taxonomists for standard genome sequencing and annotation.</title>
        <authorList>
            <consortium name="The Broad Institute Genomics Platform"/>
            <consortium name="The Broad Institute Genome Sequencing Center for Infectious Disease"/>
            <person name="Wu L."/>
            <person name="Ma J."/>
        </authorList>
    </citation>
    <scope>NUCLEOTIDE SEQUENCE [LARGE SCALE GENOMIC DNA]</scope>
    <source>
        <strain evidence="4">IBRC-M 10490</strain>
    </source>
</reference>
<proteinExistence type="predicted"/>
<dbReference type="InterPro" id="IPR010679">
    <property type="entry name" value="DUF1254"/>
</dbReference>
<dbReference type="RefSeq" id="WP_378562870.1">
    <property type="nucleotide sequence ID" value="NZ_JBHSDL010000014.1"/>
</dbReference>
<dbReference type="InterPro" id="IPR010621">
    <property type="entry name" value="DUF1214"/>
</dbReference>
<evidence type="ECO:0000259" key="2">
    <source>
        <dbReference type="Pfam" id="PF06863"/>
    </source>
</evidence>
<comment type="caution">
    <text evidence="3">The sequence shown here is derived from an EMBL/GenBank/DDBJ whole genome shotgun (WGS) entry which is preliminary data.</text>
</comment>
<accession>A0ABV8VK25</accession>
<dbReference type="SUPFAM" id="SSF160935">
    <property type="entry name" value="VPA0735-like"/>
    <property type="match status" value="1"/>
</dbReference>